<comment type="cofactor">
    <cofactor evidence="1">
        <name>FAD</name>
        <dbReference type="ChEBI" id="CHEBI:57692"/>
    </cofactor>
</comment>
<dbReference type="RefSeq" id="WP_264880698.1">
    <property type="nucleotide sequence ID" value="NZ_JAPDOB010000001.1"/>
</dbReference>
<evidence type="ECO:0000313" key="8">
    <source>
        <dbReference type="Proteomes" id="UP001526246"/>
    </source>
</evidence>
<dbReference type="Pfam" id="PF07992">
    <property type="entry name" value="Pyr_redox_2"/>
    <property type="match status" value="1"/>
</dbReference>
<dbReference type="InterPro" id="IPR028202">
    <property type="entry name" value="Reductase_C"/>
</dbReference>
<dbReference type="Pfam" id="PF14759">
    <property type="entry name" value="Reductase_C"/>
    <property type="match status" value="1"/>
</dbReference>
<dbReference type="InterPro" id="IPR016156">
    <property type="entry name" value="FAD/NAD-linked_Rdtase_dimer_sf"/>
</dbReference>
<dbReference type="InterPro" id="IPR036188">
    <property type="entry name" value="FAD/NAD-bd_sf"/>
</dbReference>
<keyword evidence="8" id="KW-1185">Reference proteome</keyword>
<dbReference type="PANTHER" id="PTHR43557">
    <property type="entry name" value="APOPTOSIS-INDUCING FACTOR 1"/>
    <property type="match status" value="1"/>
</dbReference>
<feature type="domain" description="FAD/NAD(P)-binding" evidence="5">
    <location>
        <begin position="19"/>
        <end position="293"/>
    </location>
</feature>
<comment type="caution">
    <text evidence="7">The sequence shown here is derived from an EMBL/GenBank/DDBJ whole genome shotgun (WGS) entry which is preliminary data.</text>
</comment>
<sequence length="398" mass="43031">MRRRRHRQRDDRRGAELTFDVLIVGAGHAGASVAIHLRQAGFTGSIAILGDEPELPYERPPLSKDYLAGKKGREDFRFRSAEFWAERDIRLIAGERVTTVHPSSVHCAAGRELHFGQLVWAAGGRARRLPGAYAIRTLADVDALKASLPGATRILVVGGGWIGLEAAAVLATAGKQVVLAESQNHLLARCSAALLSDFLLAQHRGHGVDVRLACGQLDPVRFDLTVAGIGIEPNVEPLLAAGADGNDGVLVDEFGRTSLPNVWAAGDCALHRNRFGPDRPVRIESVQNAADMGACVARAIAGDPQPYAALPWFWSNQYDLKLQTVGLSHDHDEVLVRGDPAIGKFAVIYRRAGRVIALDCVNNTRDYVQGRALIERGVRLDGALLTDADRPLKSLLET</sequence>
<proteinExistence type="predicted"/>
<evidence type="ECO:0000259" key="6">
    <source>
        <dbReference type="Pfam" id="PF14759"/>
    </source>
</evidence>
<protein>
    <submittedName>
        <fullName evidence="7">FAD-dependent oxidoreductase</fullName>
    </submittedName>
</protein>
<accession>A0ABT3JD96</accession>
<organism evidence="7 8">
    <name type="scientific">Sphingomonas arvum</name>
    <dbReference type="NCBI Taxonomy" id="2992113"/>
    <lineage>
        <taxon>Bacteria</taxon>
        <taxon>Pseudomonadati</taxon>
        <taxon>Pseudomonadota</taxon>
        <taxon>Alphaproteobacteria</taxon>
        <taxon>Sphingomonadales</taxon>
        <taxon>Sphingomonadaceae</taxon>
        <taxon>Sphingomonas</taxon>
    </lineage>
</organism>
<gene>
    <name evidence="7" type="ORF">OMW55_02955</name>
</gene>
<keyword evidence="2" id="KW-0285">Flavoprotein</keyword>
<feature type="domain" description="Reductase C-terminal" evidence="6">
    <location>
        <begin position="312"/>
        <end position="396"/>
    </location>
</feature>
<reference evidence="7 8" key="1">
    <citation type="submission" date="2022-10" db="EMBL/GenBank/DDBJ databases">
        <title>Sphingomonas sp.</title>
        <authorList>
            <person name="Jin C."/>
        </authorList>
    </citation>
    <scope>NUCLEOTIDE SEQUENCE [LARGE SCALE GENOMIC DNA]</scope>
    <source>
        <strain evidence="7 8">BN140010</strain>
    </source>
</reference>
<keyword evidence="4" id="KW-0560">Oxidoreductase</keyword>
<evidence type="ECO:0000256" key="1">
    <source>
        <dbReference type="ARBA" id="ARBA00001974"/>
    </source>
</evidence>
<evidence type="ECO:0000256" key="2">
    <source>
        <dbReference type="ARBA" id="ARBA00022630"/>
    </source>
</evidence>
<evidence type="ECO:0000259" key="5">
    <source>
        <dbReference type="Pfam" id="PF07992"/>
    </source>
</evidence>
<keyword evidence="3" id="KW-0274">FAD</keyword>
<dbReference type="Proteomes" id="UP001526246">
    <property type="component" value="Unassembled WGS sequence"/>
</dbReference>
<dbReference type="EMBL" id="JAPDOB010000001">
    <property type="protein sequence ID" value="MCW3796766.1"/>
    <property type="molecule type" value="Genomic_DNA"/>
</dbReference>
<dbReference type="SUPFAM" id="SSF55424">
    <property type="entry name" value="FAD/NAD-linked reductases, dimerisation (C-terminal) domain"/>
    <property type="match status" value="1"/>
</dbReference>
<dbReference type="InterPro" id="IPR023753">
    <property type="entry name" value="FAD/NAD-binding_dom"/>
</dbReference>
<dbReference type="SUPFAM" id="SSF51905">
    <property type="entry name" value="FAD/NAD(P)-binding domain"/>
    <property type="match status" value="2"/>
</dbReference>
<dbReference type="PANTHER" id="PTHR43557:SF2">
    <property type="entry name" value="RIESKE DOMAIN-CONTAINING PROTEIN-RELATED"/>
    <property type="match status" value="1"/>
</dbReference>
<evidence type="ECO:0000313" key="7">
    <source>
        <dbReference type="EMBL" id="MCW3796766.1"/>
    </source>
</evidence>
<name>A0ABT3JD96_9SPHN</name>
<evidence type="ECO:0000256" key="3">
    <source>
        <dbReference type="ARBA" id="ARBA00022827"/>
    </source>
</evidence>
<dbReference type="InterPro" id="IPR050446">
    <property type="entry name" value="FAD-oxidoreductase/Apoptosis"/>
</dbReference>
<dbReference type="PRINTS" id="PR00368">
    <property type="entry name" value="FADPNR"/>
</dbReference>
<dbReference type="Gene3D" id="3.50.50.60">
    <property type="entry name" value="FAD/NAD(P)-binding domain"/>
    <property type="match status" value="2"/>
</dbReference>
<evidence type="ECO:0000256" key="4">
    <source>
        <dbReference type="ARBA" id="ARBA00023002"/>
    </source>
</evidence>
<dbReference type="PRINTS" id="PR00469">
    <property type="entry name" value="PNDRDTASEII"/>
</dbReference>
<dbReference type="Gene3D" id="3.30.390.30">
    <property type="match status" value="1"/>
</dbReference>